<accession>A0AAD5SH28</accession>
<gene>
    <name evidence="2" type="ORF">HK097_005022</name>
</gene>
<evidence type="ECO:0000256" key="1">
    <source>
        <dbReference type="SAM" id="MobiDB-lite"/>
    </source>
</evidence>
<evidence type="ECO:0000313" key="3">
    <source>
        <dbReference type="Proteomes" id="UP001212841"/>
    </source>
</evidence>
<protein>
    <submittedName>
        <fullName evidence="2">Uncharacterized protein</fullName>
    </submittedName>
</protein>
<organism evidence="2 3">
    <name type="scientific">Rhizophlyctis rosea</name>
    <dbReference type="NCBI Taxonomy" id="64517"/>
    <lineage>
        <taxon>Eukaryota</taxon>
        <taxon>Fungi</taxon>
        <taxon>Fungi incertae sedis</taxon>
        <taxon>Chytridiomycota</taxon>
        <taxon>Chytridiomycota incertae sedis</taxon>
        <taxon>Chytridiomycetes</taxon>
        <taxon>Rhizophlyctidales</taxon>
        <taxon>Rhizophlyctidaceae</taxon>
        <taxon>Rhizophlyctis</taxon>
    </lineage>
</organism>
<evidence type="ECO:0000313" key="2">
    <source>
        <dbReference type="EMBL" id="KAJ3053109.1"/>
    </source>
</evidence>
<keyword evidence="3" id="KW-1185">Reference proteome</keyword>
<reference evidence="2" key="1">
    <citation type="submission" date="2020-05" db="EMBL/GenBank/DDBJ databases">
        <title>Phylogenomic resolution of chytrid fungi.</title>
        <authorList>
            <person name="Stajich J.E."/>
            <person name="Amses K."/>
            <person name="Simmons R."/>
            <person name="Seto K."/>
            <person name="Myers J."/>
            <person name="Bonds A."/>
            <person name="Quandt C.A."/>
            <person name="Barry K."/>
            <person name="Liu P."/>
            <person name="Grigoriev I."/>
            <person name="Longcore J.E."/>
            <person name="James T.Y."/>
        </authorList>
    </citation>
    <scope>NUCLEOTIDE SEQUENCE</scope>
    <source>
        <strain evidence="2">JEL0318</strain>
    </source>
</reference>
<comment type="caution">
    <text evidence="2">The sequence shown here is derived from an EMBL/GenBank/DDBJ whole genome shotgun (WGS) entry which is preliminary data.</text>
</comment>
<feature type="region of interest" description="Disordered" evidence="1">
    <location>
        <begin position="1"/>
        <end position="64"/>
    </location>
</feature>
<dbReference type="Proteomes" id="UP001212841">
    <property type="component" value="Unassembled WGS sequence"/>
</dbReference>
<name>A0AAD5SH28_9FUNG</name>
<dbReference type="EMBL" id="JADGJD010000237">
    <property type="protein sequence ID" value="KAJ3053109.1"/>
    <property type="molecule type" value="Genomic_DNA"/>
</dbReference>
<feature type="compositionally biased region" description="Basic and acidic residues" evidence="1">
    <location>
        <begin position="405"/>
        <end position="422"/>
    </location>
</feature>
<dbReference type="AlphaFoldDB" id="A0AAD5SH28"/>
<proteinExistence type="predicted"/>
<sequence>MDTQPPSTKSGSSGRAGRKGGLVGSEKRAGSFDDSVSFGAEEVTQKSGSRPFSASVGVGKEKSSGKIINTGRKLSVLGDDDEDDDGSVVGEFEIEDGGLEIFSDHDDYDRSDMDIDQKPSQFARRDVDFFPSLAEDSKNVYKISISNIPRCRIHIPTLGKTHTANLSAKALTRIFLPNDLSFIVDYVKPVVKGRDKKGSSFSIEFEIVSIASLQIFMEFVPRWRCIRGFIGVDMTIERVPVDVQDPVALEKEYPDVKIPEDKLCSFLRSTDPRESGIIIEPPITDAGNKVIQKAMDIFHLHKTVLRDGKQETTKLHNPYDGYATQKASDYLWNADLPANEAEQYVSFMAPVLRSGRIDRPLGLRCRHRWTKMKTKLRTMTFRTRVLEMVTMRTADVADGGENDYGGDKDDYEDHDRGKDDEL</sequence>
<feature type="region of interest" description="Disordered" evidence="1">
    <location>
        <begin position="397"/>
        <end position="422"/>
    </location>
</feature>